<evidence type="ECO:0000313" key="4">
    <source>
        <dbReference type="Proteomes" id="UP000244378"/>
    </source>
</evidence>
<evidence type="ECO:0000313" key="5">
    <source>
        <dbReference type="Proteomes" id="UP000469927"/>
    </source>
</evidence>
<evidence type="ECO:0000313" key="2">
    <source>
        <dbReference type="EMBL" id="KAB0883795.1"/>
    </source>
</evidence>
<dbReference type="Proteomes" id="UP000244378">
    <property type="component" value="Unassembled WGS sequence"/>
</dbReference>
<dbReference type="Pfam" id="PF12680">
    <property type="entry name" value="SnoaL_2"/>
    <property type="match status" value="1"/>
</dbReference>
<evidence type="ECO:0000259" key="1">
    <source>
        <dbReference type="Pfam" id="PF12680"/>
    </source>
</evidence>
<dbReference type="InterPro" id="IPR032710">
    <property type="entry name" value="NTF2-like_dom_sf"/>
</dbReference>
<name>A0A2T7AUI1_9ENTR</name>
<keyword evidence="5" id="KW-1185">Reference proteome</keyword>
<dbReference type="GeneID" id="92214989"/>
<dbReference type="EMBL" id="MSAE01000014">
    <property type="protein sequence ID" value="PUX15435.1"/>
    <property type="molecule type" value="Genomic_DNA"/>
</dbReference>
<dbReference type="AlphaFoldDB" id="A0A2T7AUI1"/>
<dbReference type="InterPro" id="IPR037401">
    <property type="entry name" value="SnoaL-like"/>
</dbReference>
<feature type="domain" description="SnoaL-like" evidence="1">
    <location>
        <begin position="10"/>
        <end position="110"/>
    </location>
</feature>
<dbReference type="SUPFAM" id="SSF54427">
    <property type="entry name" value="NTF2-like"/>
    <property type="match status" value="1"/>
</dbReference>
<proteinExistence type="predicted"/>
<reference evidence="3 4" key="1">
    <citation type="submission" date="2016-12" db="EMBL/GenBank/DDBJ databases">
        <title>Analysis of the Molecular Diversity Among Cronobacter Species Isolated from Filth Flies Using a Pan Genomic DNA Microarray.</title>
        <authorList>
            <person name="Pava-Ripoll M."/>
            <person name="Tall B."/>
            <person name="Farber J."/>
            <person name="Fanning S."/>
            <person name="Lehner A."/>
            <person name="Stephan R."/>
            <person name="Pagotto F."/>
            <person name="Iverson C."/>
            <person name="Ziobro G."/>
            <person name="Miller A."/>
            <person name="Pearson R."/>
            <person name="Yan Q."/>
            <person name="Kim M."/>
            <person name="Jeong S."/>
            <person name="Park J."/>
            <person name="Jun S."/>
            <person name="Choi H."/>
            <person name="Chung T."/>
            <person name="Yoo Y."/>
            <person name="Park E."/>
            <person name="Hwang S."/>
            <person name="Lee B."/>
            <person name="Sathyamoorthy V."/>
            <person name="Carter L."/>
            <person name="Mammel M."/>
            <person name="Jackson S."/>
            <person name="Kothary M."/>
            <person name="Patel I."/>
            <person name="Grim C."/>
            <person name="Gopinath G."/>
            <person name="Gangiredla J."/>
            <person name="Chase H."/>
        </authorList>
    </citation>
    <scope>NUCLEOTIDE SEQUENCE [LARGE SCALE GENOMIC DNA]</scope>
    <source>
        <strain evidence="3 4">MOD1-Md1s</strain>
    </source>
</reference>
<dbReference type="Gene3D" id="3.10.450.50">
    <property type="match status" value="1"/>
</dbReference>
<dbReference type="Proteomes" id="UP000469927">
    <property type="component" value="Unassembled WGS sequence"/>
</dbReference>
<dbReference type="OrthoDB" id="6563637at2"/>
<dbReference type="RefSeq" id="WP_038866342.1">
    <property type="nucleotide sequence ID" value="NZ_JADKNN010000016.1"/>
</dbReference>
<comment type="caution">
    <text evidence="3">The sequence shown here is derived from an EMBL/GenBank/DDBJ whole genome shotgun (WGS) entry which is preliminary data.</text>
</comment>
<accession>A0A2T7AUI1</accession>
<protein>
    <submittedName>
        <fullName evidence="3">DUF1348 domain-containing protein</fullName>
    </submittedName>
    <submittedName>
        <fullName evidence="2">Nuclear transport factor 2 family protein</fullName>
    </submittedName>
</protein>
<dbReference type="EMBL" id="WAGD01000013">
    <property type="protein sequence ID" value="KAB0883795.1"/>
    <property type="molecule type" value="Genomic_DNA"/>
</dbReference>
<gene>
    <name evidence="3" type="ORF">AUN14_08045</name>
    <name evidence="2" type="ORF">FZI19_05775</name>
</gene>
<evidence type="ECO:0000313" key="3">
    <source>
        <dbReference type="EMBL" id="PUX15435.1"/>
    </source>
</evidence>
<organism evidence="3 4">
    <name type="scientific">Cronobacter muytjensii</name>
    <dbReference type="NCBI Taxonomy" id="413501"/>
    <lineage>
        <taxon>Bacteria</taxon>
        <taxon>Pseudomonadati</taxon>
        <taxon>Pseudomonadota</taxon>
        <taxon>Gammaproteobacteria</taxon>
        <taxon>Enterobacterales</taxon>
        <taxon>Enterobacteriaceae</taxon>
        <taxon>Cronobacter</taxon>
    </lineage>
</organism>
<sequence>MSANNAQRVAAVCEKFRTLDMEIIMSCFTKDVTVNYNQLETLHGKAALNEFLTPRYRVLGDYRLDKKIIMEEGDRVCVEVRANYVNKNTQVAFQSRIFEVLVFKEDLISHWDYIGHSEEIISWSI</sequence>
<reference evidence="2 5" key="2">
    <citation type="submission" date="2019-08" db="EMBL/GenBank/DDBJ databases">
        <title>Prevalence, distribution, and phylogeny of type two toxin-antitoxin genes possessed by Cronobacter species where C. sakazakii homologs follow sequence type lineages.</title>
        <authorList>
            <person name="Finkelstein S."/>
            <person name="Negrete F."/>
            <person name="Jang H."/>
            <person name="Gopinath G.R."/>
            <person name="Tall B.D."/>
        </authorList>
    </citation>
    <scope>NUCLEOTIDE SEQUENCE [LARGE SCALE GENOMIC DNA]</scope>
    <source>
        <strain evidence="2 5">MOD1_GK1257</strain>
    </source>
</reference>